<reference evidence="2 3" key="1">
    <citation type="submission" date="2015-11" db="EMBL/GenBank/DDBJ databases">
        <title>Expanding the genomic diversity of Burkholderia species for the development of highly accurate diagnostics.</title>
        <authorList>
            <person name="Sahl J."/>
            <person name="Keim P."/>
            <person name="Wagner D."/>
        </authorList>
    </citation>
    <scope>NUCLEOTIDE SEQUENCE [LARGE SCALE GENOMIC DNA]</scope>
    <source>
        <strain evidence="2 3">RF32-BP4</strain>
    </source>
</reference>
<dbReference type="GO" id="GO:0016706">
    <property type="term" value="F:2-oxoglutarate-dependent dioxygenase activity"/>
    <property type="evidence" value="ECO:0007669"/>
    <property type="project" value="UniProtKB-ARBA"/>
</dbReference>
<name>A0A102LJV6_9BURK</name>
<sequence>MAETFVNPLPGVPSVESPFFQKLFSDADPETMRIAQDLREHGYAIFDFPDSNFDAVAESIKSDLSGTFNWDHWRDYGYEHGEGMRVQDAWQANENVRRLAANQKVTDLLSKLYGRQAHPFQTLNFPVGTQQHYHTDSIHFSSMPERFMCGVWIALEDISEEAGPLVYYPGSHKWPIYTNEHLGVCSAESDERFNQSVYEPVWRALVEAHDVKPKTFTAKKGQALIWTANLLHGGLKQTDSGLTRWSQVNHYYFDGCAYYTPMYSDPAFGVIDFRTPPNVNTGKRFKNQYAGHDIPEDFVQFTKSRPRKDVGAPLPPDFDPKLYLDANEDLRKANVDPIAHYRTYGHKEGRPLRPLTD</sequence>
<evidence type="ECO:0000313" key="2">
    <source>
        <dbReference type="EMBL" id="KUZ94855.1"/>
    </source>
</evidence>
<dbReference type="RefSeq" id="WP_059631548.1">
    <property type="nucleotide sequence ID" value="NZ_LOTK01000073.1"/>
</dbReference>
<keyword evidence="2" id="KW-0560">Oxidoreductase</keyword>
<dbReference type="EMBL" id="LOTN01000012">
    <property type="protein sequence ID" value="KUZ94855.1"/>
    <property type="molecule type" value="Genomic_DNA"/>
</dbReference>
<protein>
    <submittedName>
        <fullName evidence="2">Phytanoyl-CoA dioxygenase</fullName>
    </submittedName>
</protein>
<comment type="caution">
    <text evidence="2">The sequence shown here is derived from an EMBL/GenBank/DDBJ whole genome shotgun (WGS) entry which is preliminary data.</text>
</comment>
<dbReference type="GO" id="GO:0005506">
    <property type="term" value="F:iron ion binding"/>
    <property type="evidence" value="ECO:0007669"/>
    <property type="project" value="UniProtKB-ARBA"/>
</dbReference>
<dbReference type="PANTHER" id="PTHR20883:SF48">
    <property type="entry name" value="ECTOINE DIOXYGENASE"/>
    <property type="match status" value="1"/>
</dbReference>
<evidence type="ECO:0000313" key="3">
    <source>
        <dbReference type="Proteomes" id="UP000065521"/>
    </source>
</evidence>
<proteinExistence type="predicted"/>
<keyword evidence="2" id="KW-0223">Dioxygenase</keyword>
<dbReference type="AlphaFoldDB" id="A0A102LJV6"/>
<comment type="cofactor">
    <cofactor evidence="1">
        <name>Fe(2+)</name>
        <dbReference type="ChEBI" id="CHEBI:29033"/>
    </cofactor>
</comment>
<dbReference type="Proteomes" id="UP000065521">
    <property type="component" value="Unassembled WGS sequence"/>
</dbReference>
<dbReference type="Gene3D" id="2.60.120.620">
    <property type="entry name" value="q2cbj1_9rhob like domain"/>
    <property type="match status" value="1"/>
</dbReference>
<dbReference type="Pfam" id="PF05721">
    <property type="entry name" value="PhyH"/>
    <property type="match status" value="1"/>
</dbReference>
<gene>
    <name evidence="2" type="ORF">WI38_06670</name>
</gene>
<dbReference type="SUPFAM" id="SSF51197">
    <property type="entry name" value="Clavaminate synthase-like"/>
    <property type="match status" value="1"/>
</dbReference>
<dbReference type="PANTHER" id="PTHR20883">
    <property type="entry name" value="PHYTANOYL-COA DIOXYGENASE DOMAIN CONTAINING 1"/>
    <property type="match status" value="1"/>
</dbReference>
<evidence type="ECO:0000256" key="1">
    <source>
        <dbReference type="ARBA" id="ARBA00001954"/>
    </source>
</evidence>
<accession>A0A102LJV6</accession>
<dbReference type="InterPro" id="IPR008775">
    <property type="entry name" value="Phytyl_CoA_dOase-like"/>
</dbReference>
<organism evidence="2 3">
    <name type="scientific">Burkholderia ubonensis</name>
    <dbReference type="NCBI Taxonomy" id="101571"/>
    <lineage>
        <taxon>Bacteria</taxon>
        <taxon>Pseudomonadati</taxon>
        <taxon>Pseudomonadota</taxon>
        <taxon>Betaproteobacteria</taxon>
        <taxon>Burkholderiales</taxon>
        <taxon>Burkholderiaceae</taxon>
        <taxon>Burkholderia</taxon>
        <taxon>Burkholderia cepacia complex</taxon>
    </lineage>
</organism>